<protein>
    <submittedName>
        <fullName evidence="4">Patatin-related protein</fullName>
    </submittedName>
</protein>
<dbReference type="PROSITE" id="PS51635">
    <property type="entry name" value="PNPLA"/>
    <property type="match status" value="1"/>
</dbReference>
<dbReference type="Pfam" id="PF11856">
    <property type="entry name" value="DUF3376"/>
    <property type="match status" value="1"/>
</dbReference>
<reference evidence="5" key="1">
    <citation type="submission" date="2016-10" db="EMBL/GenBank/DDBJ databases">
        <authorList>
            <person name="Varghese N."/>
            <person name="Submissions S."/>
        </authorList>
    </citation>
    <scope>NUCLEOTIDE SEQUENCE [LARGE SCALE GENOMIC DNA]</scope>
    <source>
        <strain evidence="5">JS21-1</strain>
    </source>
</reference>
<dbReference type="InterPro" id="IPR024282">
    <property type="entry name" value="DUF3376"/>
</dbReference>
<dbReference type="InterPro" id="IPR019894">
    <property type="entry name" value="Patatin-related_protein"/>
</dbReference>
<dbReference type="Proteomes" id="UP000199214">
    <property type="component" value="Unassembled WGS sequence"/>
</dbReference>
<gene>
    <name evidence="4" type="ORF">SAMN05216382_0252</name>
</gene>
<dbReference type="NCBIfam" id="TIGR03607">
    <property type="entry name" value="patatin-like protein"/>
    <property type="match status" value="1"/>
</dbReference>
<keyword evidence="5" id="KW-1185">Reference proteome</keyword>
<comment type="caution">
    <text evidence="2">Lacks conserved residue(s) required for the propagation of feature annotation.</text>
</comment>
<feature type="active site" description="Proton acceptor" evidence="2">
    <location>
        <position position="323"/>
    </location>
</feature>
<dbReference type="InterPro" id="IPR016035">
    <property type="entry name" value="Acyl_Trfase/lysoPLipase"/>
</dbReference>
<evidence type="ECO:0000313" key="5">
    <source>
        <dbReference type="Proteomes" id="UP000199214"/>
    </source>
</evidence>
<proteinExistence type="predicted"/>
<evidence type="ECO:0000259" key="3">
    <source>
        <dbReference type="PROSITE" id="PS51635"/>
    </source>
</evidence>
<feature type="short sequence motif" description="GXSXG" evidence="2">
    <location>
        <begin position="84"/>
        <end position="88"/>
    </location>
</feature>
<dbReference type="STRING" id="1855283.SAMN05216382_0252"/>
<evidence type="ECO:0000313" key="4">
    <source>
        <dbReference type="EMBL" id="SEK35803.1"/>
    </source>
</evidence>
<dbReference type="GO" id="GO:0016042">
    <property type="term" value="P:lipid catabolic process"/>
    <property type="evidence" value="ECO:0007669"/>
    <property type="project" value="UniProtKB-UniRule"/>
</dbReference>
<organism evidence="4 5">
    <name type="scientific">Sphingomonas palmae</name>
    <dbReference type="NCBI Taxonomy" id="1855283"/>
    <lineage>
        <taxon>Bacteria</taxon>
        <taxon>Pseudomonadati</taxon>
        <taxon>Pseudomonadota</taxon>
        <taxon>Alphaproteobacteria</taxon>
        <taxon>Sphingomonadales</taxon>
        <taxon>Sphingomonadaceae</taxon>
        <taxon>Sphingomonas</taxon>
    </lineage>
</organism>
<accession>A0A1H7GC22</accession>
<feature type="active site" description="Nucleophile" evidence="2">
    <location>
        <position position="86"/>
    </location>
</feature>
<sequence length="769" mass="84549">MSGDASAPKEKELRLALVCYGGISLAVYMHGITKEVWHLARASRAVHDDTTDLTGSARVYADLLNEIREAADIRVRVLPDIVAGASAGGINGIFLAQAIASGQSLDPLTDLWLDGADVERLIDADAAPASRFAKVWALPLAWMAAGRSADQLDEADEGTREEVRAKLSHFVRSRWFEPPFSGSGFTNMLLDAFAAMAGTARGPRLLPPGQPLDLFVTVTDFTGHPERLELHSPPEVIETEHRLVFPFSDSGRACDTLADPAELTFAARATSSFPGAFPPLTVTELDMALEQRGARWPGRSVFLRRILPRQFAANTIAKTALIDGSVLANAPFRPAIDALRDRPARREIDRRFVYIDPSPGTKFRLSGAVDGVPGFFQTILGAVSELPRQQPIRDNLEALAERTRRIERMRAVLEAIRPDIDREIEQLFGRTFFLDRPTPARLVAWRRRAQESAAERAGFSYAGYGHLKTSNVIEFIATLLHAVGGAPGTQRWSNTRARIDQALGRRGVTERAVFTGAGSEPAVAFLRTFDLDFRVRRLRLLARRISEAEATAGAATLEPLRNEVYASLGAYLDARRPERHRSLRAMVRGLREDAEPLLDALGTSLDLTKLDADTDARIAAALAALPRDLRRAMLLNYLGFPYIDVATLPLLQGEGTDEYDPIRVDRISPDDARTIRSGGAEATLKGIQFNSFGAFFSRAYRENDYLWGRLHGAERMIDITVSTLPGPGRLRAGRVAAIKRAAFLAILDEEEKRLAAIPPLFTALRREIG</sequence>
<name>A0A1H7GC22_9SPHN</name>
<keyword evidence="1 2" id="KW-0443">Lipid metabolism</keyword>
<evidence type="ECO:0000256" key="2">
    <source>
        <dbReference type="PROSITE-ProRule" id="PRU01161"/>
    </source>
</evidence>
<keyword evidence="2" id="KW-0442">Lipid degradation</keyword>
<feature type="domain" description="PNPLA" evidence="3">
    <location>
        <begin position="17"/>
        <end position="336"/>
    </location>
</feature>
<dbReference type="SUPFAM" id="SSF52151">
    <property type="entry name" value="FabD/lysophospholipase-like"/>
    <property type="match status" value="1"/>
</dbReference>
<keyword evidence="2" id="KW-0378">Hydrolase</keyword>
<dbReference type="EMBL" id="FNZZ01000001">
    <property type="protein sequence ID" value="SEK35803.1"/>
    <property type="molecule type" value="Genomic_DNA"/>
</dbReference>
<dbReference type="Gene3D" id="3.40.1090.10">
    <property type="entry name" value="Cytosolic phospholipase A2 catalytic domain"/>
    <property type="match status" value="2"/>
</dbReference>
<dbReference type="OrthoDB" id="8728704at2"/>
<dbReference type="Pfam" id="PF01734">
    <property type="entry name" value="Patatin"/>
    <property type="match status" value="1"/>
</dbReference>
<dbReference type="AlphaFoldDB" id="A0A1H7GC22"/>
<dbReference type="GO" id="GO:0016787">
    <property type="term" value="F:hydrolase activity"/>
    <property type="evidence" value="ECO:0007669"/>
    <property type="project" value="UniProtKB-UniRule"/>
</dbReference>
<dbReference type="RefSeq" id="WP_093002539.1">
    <property type="nucleotide sequence ID" value="NZ_FNZZ01000001.1"/>
</dbReference>
<evidence type="ECO:0000256" key="1">
    <source>
        <dbReference type="ARBA" id="ARBA00023098"/>
    </source>
</evidence>
<dbReference type="InterPro" id="IPR002641">
    <property type="entry name" value="PNPLA_dom"/>
</dbReference>